<evidence type="ECO:0000259" key="8">
    <source>
        <dbReference type="Pfam" id="PF00931"/>
    </source>
</evidence>
<evidence type="ECO:0000259" key="11">
    <source>
        <dbReference type="Pfam" id="PF23598"/>
    </source>
</evidence>
<dbReference type="InterPro" id="IPR041118">
    <property type="entry name" value="Rx_N"/>
</dbReference>
<evidence type="ECO:0000259" key="9">
    <source>
        <dbReference type="Pfam" id="PF18052"/>
    </source>
</evidence>
<dbReference type="SMART" id="SM00320">
    <property type="entry name" value="WD40"/>
    <property type="match status" value="4"/>
</dbReference>
<keyword evidence="6" id="KW-0175">Coiled coil</keyword>
<evidence type="ECO:0000256" key="3">
    <source>
        <dbReference type="ARBA" id="ARBA00022737"/>
    </source>
</evidence>
<keyword evidence="5" id="KW-0611">Plant defense</keyword>
<dbReference type="Gene3D" id="3.80.10.10">
    <property type="entry name" value="Ribonuclease Inhibitor"/>
    <property type="match status" value="1"/>
</dbReference>
<dbReference type="InterPro" id="IPR001680">
    <property type="entry name" value="WD40_rpt"/>
</dbReference>
<dbReference type="Gene3D" id="1.10.8.430">
    <property type="entry name" value="Helical domain of apoptotic protease-activating factors"/>
    <property type="match status" value="1"/>
</dbReference>
<dbReference type="PROSITE" id="PS50294">
    <property type="entry name" value="WD_REPEATS_REGION"/>
    <property type="match status" value="1"/>
</dbReference>
<dbReference type="Pfam" id="PF00400">
    <property type="entry name" value="WD40"/>
    <property type="match status" value="1"/>
</dbReference>
<dbReference type="FunFam" id="1.10.10.10:FF:000322">
    <property type="entry name" value="Probable disease resistance protein At1g63360"/>
    <property type="match status" value="1"/>
</dbReference>
<dbReference type="InterPro" id="IPR027728">
    <property type="entry name" value="Topless_fam"/>
</dbReference>
<evidence type="ECO:0000256" key="6">
    <source>
        <dbReference type="ARBA" id="ARBA00023054"/>
    </source>
</evidence>
<dbReference type="SUPFAM" id="SSF52540">
    <property type="entry name" value="P-loop containing nucleoside triphosphate hydrolases"/>
    <property type="match status" value="1"/>
</dbReference>
<keyword evidence="2" id="KW-0433">Leucine-rich repeat</keyword>
<dbReference type="PRINTS" id="PR00364">
    <property type="entry name" value="DISEASERSIST"/>
</dbReference>
<dbReference type="InterPro" id="IPR036388">
    <property type="entry name" value="WH-like_DNA-bd_sf"/>
</dbReference>
<evidence type="ECO:0000256" key="4">
    <source>
        <dbReference type="ARBA" id="ARBA00022741"/>
    </source>
</evidence>
<dbReference type="PANTHER" id="PTHR44083">
    <property type="entry name" value="TOPLESS-RELATED PROTEIN 1-RELATED"/>
    <property type="match status" value="1"/>
</dbReference>
<dbReference type="InterPro" id="IPR002182">
    <property type="entry name" value="NB-ARC"/>
</dbReference>
<dbReference type="SUPFAM" id="SSF50978">
    <property type="entry name" value="WD40 repeat-like"/>
    <property type="match status" value="1"/>
</dbReference>
<dbReference type="InterPro" id="IPR055414">
    <property type="entry name" value="LRR_R13L4/SHOC2-like"/>
</dbReference>
<keyword evidence="4" id="KW-0547">Nucleotide-binding</keyword>
<dbReference type="GO" id="GO:0002758">
    <property type="term" value="P:innate immune response-activating signaling pathway"/>
    <property type="evidence" value="ECO:0007669"/>
    <property type="project" value="UniProtKB-ARBA"/>
</dbReference>
<dbReference type="GO" id="GO:0006355">
    <property type="term" value="P:regulation of DNA-templated transcription"/>
    <property type="evidence" value="ECO:0007669"/>
    <property type="project" value="InterPro"/>
</dbReference>
<dbReference type="GO" id="GO:0043531">
    <property type="term" value="F:ADP binding"/>
    <property type="evidence" value="ECO:0007669"/>
    <property type="project" value="InterPro"/>
</dbReference>
<gene>
    <name evidence="12" type="ORF">U9M48_042142</name>
</gene>
<protein>
    <submittedName>
        <fullName evidence="12">Uncharacterized protein</fullName>
    </submittedName>
</protein>
<dbReference type="GO" id="GO:0042742">
    <property type="term" value="P:defense response to bacterium"/>
    <property type="evidence" value="ECO:0007669"/>
    <property type="project" value="UniProtKB-ARBA"/>
</dbReference>
<organism evidence="12 13">
    <name type="scientific">Paspalum notatum var. saurae</name>
    <dbReference type="NCBI Taxonomy" id="547442"/>
    <lineage>
        <taxon>Eukaryota</taxon>
        <taxon>Viridiplantae</taxon>
        <taxon>Streptophyta</taxon>
        <taxon>Embryophyta</taxon>
        <taxon>Tracheophyta</taxon>
        <taxon>Spermatophyta</taxon>
        <taxon>Magnoliopsida</taxon>
        <taxon>Liliopsida</taxon>
        <taxon>Poales</taxon>
        <taxon>Poaceae</taxon>
        <taxon>PACMAD clade</taxon>
        <taxon>Panicoideae</taxon>
        <taxon>Andropogonodae</taxon>
        <taxon>Paspaleae</taxon>
        <taxon>Paspalinae</taxon>
        <taxon>Paspalum</taxon>
    </lineage>
</organism>
<evidence type="ECO:0000256" key="2">
    <source>
        <dbReference type="ARBA" id="ARBA00022614"/>
    </source>
</evidence>
<dbReference type="Pfam" id="PF23559">
    <property type="entry name" value="WHD_DRP"/>
    <property type="match status" value="1"/>
</dbReference>
<dbReference type="Gene3D" id="1.20.5.4130">
    <property type="match status" value="1"/>
</dbReference>
<comment type="similarity">
    <text evidence="1">Belongs to the disease resistance NB-LRR family.</text>
</comment>
<dbReference type="Gene3D" id="2.130.10.10">
    <property type="entry name" value="YVTN repeat-like/Quinoprotein amine dehydrogenase"/>
    <property type="match status" value="1"/>
</dbReference>
<evidence type="ECO:0000256" key="5">
    <source>
        <dbReference type="ARBA" id="ARBA00022821"/>
    </source>
</evidence>
<evidence type="ECO:0000313" key="12">
    <source>
        <dbReference type="EMBL" id="WVZ96511.1"/>
    </source>
</evidence>
<dbReference type="FunFam" id="3.40.50.300:FF:001091">
    <property type="entry name" value="Probable disease resistance protein At1g61300"/>
    <property type="match status" value="1"/>
</dbReference>
<dbReference type="Gene3D" id="3.40.50.300">
    <property type="entry name" value="P-loop containing nucleotide triphosphate hydrolases"/>
    <property type="match status" value="1"/>
</dbReference>
<dbReference type="InterPro" id="IPR032675">
    <property type="entry name" value="LRR_dom_sf"/>
</dbReference>
<keyword evidence="7" id="KW-0853">WD repeat</keyword>
<evidence type="ECO:0000256" key="1">
    <source>
        <dbReference type="ARBA" id="ARBA00008894"/>
    </source>
</evidence>
<feature type="domain" description="Disease resistance N-terminal" evidence="9">
    <location>
        <begin position="155"/>
        <end position="239"/>
    </location>
</feature>
<dbReference type="GO" id="GO:0005829">
    <property type="term" value="C:cytosol"/>
    <property type="evidence" value="ECO:0007669"/>
    <property type="project" value="UniProtKB-ARBA"/>
</dbReference>
<proteinExistence type="inferred from homology"/>
<keyword evidence="3" id="KW-0677">Repeat</keyword>
<name>A0AAQ3UQT6_PASNO</name>
<dbReference type="Pfam" id="PF23598">
    <property type="entry name" value="LRR_14"/>
    <property type="match status" value="1"/>
</dbReference>
<accession>A0AAQ3UQT6</accession>
<feature type="domain" description="Disease resistance R13L4/SHOC-2-like LRR" evidence="11">
    <location>
        <begin position="705"/>
        <end position="1076"/>
    </location>
</feature>
<dbReference type="PANTHER" id="PTHR44083:SF49">
    <property type="entry name" value="OS05G0240200 PROTEIN"/>
    <property type="match status" value="1"/>
</dbReference>
<dbReference type="Pfam" id="PF18052">
    <property type="entry name" value="Rx_N"/>
    <property type="match status" value="1"/>
</dbReference>
<dbReference type="CDD" id="cd14798">
    <property type="entry name" value="RX-CC_like"/>
    <property type="match status" value="1"/>
</dbReference>
<keyword evidence="13" id="KW-1185">Reference proteome</keyword>
<feature type="repeat" description="WD" evidence="7">
    <location>
        <begin position="1277"/>
        <end position="1318"/>
    </location>
</feature>
<dbReference type="PROSITE" id="PS50082">
    <property type="entry name" value="WD_REPEATS_2"/>
    <property type="match status" value="1"/>
</dbReference>
<dbReference type="InterPro" id="IPR036322">
    <property type="entry name" value="WD40_repeat_dom_sf"/>
</dbReference>
<dbReference type="EMBL" id="CP144754">
    <property type="protein sequence ID" value="WVZ96511.1"/>
    <property type="molecule type" value="Genomic_DNA"/>
</dbReference>
<dbReference type="InterPro" id="IPR042197">
    <property type="entry name" value="Apaf_helical"/>
</dbReference>
<dbReference type="Proteomes" id="UP001341281">
    <property type="component" value="Chromosome 10"/>
</dbReference>
<dbReference type="GO" id="GO:0009626">
    <property type="term" value="P:plant-type hypersensitive response"/>
    <property type="evidence" value="ECO:0007669"/>
    <property type="project" value="UniProtKB-ARBA"/>
</dbReference>
<evidence type="ECO:0000313" key="13">
    <source>
        <dbReference type="Proteomes" id="UP001341281"/>
    </source>
</evidence>
<evidence type="ECO:0000259" key="10">
    <source>
        <dbReference type="Pfam" id="PF23559"/>
    </source>
</evidence>
<reference evidence="12 13" key="1">
    <citation type="submission" date="2024-02" db="EMBL/GenBank/DDBJ databases">
        <title>High-quality chromosome-scale genome assembly of Pensacola bahiagrass (Paspalum notatum Flugge var. saurae).</title>
        <authorList>
            <person name="Vega J.M."/>
            <person name="Podio M."/>
            <person name="Orjuela J."/>
            <person name="Siena L.A."/>
            <person name="Pessino S.C."/>
            <person name="Combes M.C."/>
            <person name="Mariac C."/>
            <person name="Albertini E."/>
            <person name="Pupilli F."/>
            <person name="Ortiz J.P.A."/>
            <person name="Leblanc O."/>
        </authorList>
    </citation>
    <scope>NUCLEOTIDE SEQUENCE [LARGE SCALE GENOMIC DNA]</scope>
    <source>
        <strain evidence="12">R1</strain>
        <tissue evidence="12">Leaf</tissue>
    </source>
</reference>
<dbReference type="Pfam" id="PF00931">
    <property type="entry name" value="NB-ARC"/>
    <property type="match status" value="1"/>
</dbReference>
<dbReference type="InterPro" id="IPR038005">
    <property type="entry name" value="RX-like_CC"/>
</dbReference>
<dbReference type="InterPro" id="IPR015943">
    <property type="entry name" value="WD40/YVTN_repeat-like_dom_sf"/>
</dbReference>
<dbReference type="Gene3D" id="1.10.10.10">
    <property type="entry name" value="Winged helix-like DNA-binding domain superfamily/Winged helix DNA-binding domain"/>
    <property type="match status" value="1"/>
</dbReference>
<dbReference type="SUPFAM" id="SSF52047">
    <property type="entry name" value="RNI-like"/>
    <property type="match status" value="1"/>
</dbReference>
<evidence type="ECO:0000256" key="7">
    <source>
        <dbReference type="PROSITE-ProRule" id="PRU00221"/>
    </source>
</evidence>
<feature type="domain" description="NB-ARC" evidence="8">
    <location>
        <begin position="321"/>
        <end position="486"/>
    </location>
</feature>
<dbReference type="InterPro" id="IPR058922">
    <property type="entry name" value="WHD_DRP"/>
</dbReference>
<feature type="domain" description="Disease resistance protein winged helix" evidence="10">
    <location>
        <begin position="579"/>
        <end position="654"/>
    </location>
</feature>
<sequence>MAHASFHLELPVHPRGSSQRPELAVAFNALAGAASPGLGDPRKGFSDPIVIVDAFYHQRSMSNIFIKLEQQGIFVFHLRATNANAIGISCSASRDPTSNVKIIPLPCDFVDIPLQANNDRADQLVLPIKASGCCFSVQDHQHPPSVQSMTLVTGAIGSLLTKLVDLLKKEYGLQKGVREKIESLSRELEVSQALLRKVGDVPWDQVDELVRLWARDIREASYDMEDIVDEFLVHINAPEPTEPHILRRLQKKMGKLFKKSMARRKISTMIQDIDNKLKEVEARHKRYTVHNIPDKQVASATTTDPRLNHLYNMAAEIIGIEQPMDDLINKLSLGGDDGHEKRKVVSVVGCGGLGKTTLAKAVYNQLSSRFDCTAFVPVGQNPDVRKVIRDILIGLDDEKYMYYKLNGLDSYQLMCKLEKFVKEKRCFIVIDDIWDKEPWKLIRCALRGSHCESRFVITTRISDVAAFAGEAYKMQPLSYDNSEKLLYARIVDGEGRYLDSPSAKSCSKILHKCDGVPLAIITIASLLASKPREDWSEIYNSIGFGQEDNGDVDNTRRILSFSYYDLPQHLKSCLLYLGVFPEDHTIQKNSLIWKWIAEGLVSDEEQAEARVGLFELGEQYFSELLNRSMIQPDSIGSSYYTDSCSVHDMVRDLIHSLSGDGKFITVLDGGDRQQKLGKGSIARRLALQRVEVHNGGMLANINIDKVRSLVASQCKFRASWPRIPVLRVLAMLDSHVEEDSGEGVLDHLGSLVHLRYLRLENTSITKLPREVRYLKFLQTLDLWRSRDIEELPEEVGLLKQLVCLRVSSVITRIPTGVIGKLTSLQELWMKHNPAAAMQFVKELGLLRELRVLWSVIDVTGDSMERALLESLGNLHNIRELHIQGKSCHDKGGCGTSDSAESVSGQNLRYVRLHCFVFSGLPAWIHWSRAPTLSYLELYVLAVKEEDMETLARLPELCCLKLHLRDKRFVTIKMPTGGGVSCFRKLRCLGIFGFDLHITKSSNKSTLMPSLEKLLFDVHVRSRLGFDKLLGLDNLGRTSLRRVVVWAFCGGACGSELDGAGAALANAAAAHPNHPTLDIRWEEEDFVVSPYQEVCIYMSRNPRLVNIAWKKFANIVSSGHIRAQRMPDQEASSNKVIRLLYIQIKGKDFYLLAPMLFIIYGNGGPCTTSVPPHLWQAEDGILMENDIANDNPEEATSCIALSRDDHYLISASGGRISVFNMRTFHSFPHSSKTTFMPPPPAATFLALYPQNNNILAIGMEDSSILIYNTYTKKVEAVLKSHRKKITGLAFSQLQNVLVSSDFDAQLCVWSIEDWEMTNSTYIQPPCNCAGALVGDTTVQFHYDEIHILVVHETQLVIYGLELERHCSWLPYDALPAPISSAVYSSDGLLVYAGFCDGAIGIFEADSLTLQCRIARSAYIPSSVSSISSGGGNVYPKAVAANPWKPNQMAVGMSDGAVYVLEPPLDSDWGATSPQDNVNPVVAAAAVVLANRMFDEADKRCLSEYMLCPYLLIKQSVMLSTPPRWPGSASGIGILSKRRSWRGRELNNKLGARAEDTIWQVVTRYVRRADLRGVQ</sequence>
<dbReference type="InterPro" id="IPR027417">
    <property type="entry name" value="P-loop_NTPase"/>
</dbReference>